<dbReference type="InterPro" id="IPR050085">
    <property type="entry name" value="AGPR"/>
</dbReference>
<evidence type="ECO:0000256" key="6">
    <source>
        <dbReference type="PROSITE-ProRule" id="PRU10010"/>
    </source>
</evidence>
<feature type="domain" description="Semialdehyde dehydrogenase NAD-binding" evidence="7">
    <location>
        <begin position="7"/>
        <end position="139"/>
    </location>
</feature>
<dbReference type="Gene3D" id="3.30.360.10">
    <property type="entry name" value="Dihydrodipicolinate Reductase, domain 2"/>
    <property type="match status" value="1"/>
</dbReference>
<dbReference type="PANTHER" id="PTHR32338">
    <property type="entry name" value="N-ACETYL-GAMMA-GLUTAMYL-PHOSPHATE REDUCTASE, CHLOROPLASTIC-RELATED-RELATED"/>
    <property type="match status" value="1"/>
</dbReference>
<dbReference type="EC" id="1.2.1.38" evidence="5"/>
<comment type="similarity">
    <text evidence="5">Belongs to the NAGSA dehydrogenase family. Type 1 subfamily.</text>
</comment>
<dbReference type="Proteomes" id="UP001596138">
    <property type="component" value="Unassembled WGS sequence"/>
</dbReference>
<feature type="active site" evidence="5 6">
    <location>
        <position position="149"/>
    </location>
</feature>
<dbReference type="HAMAP" id="MF_00150">
    <property type="entry name" value="ArgC_type1"/>
    <property type="match status" value="1"/>
</dbReference>
<dbReference type="RefSeq" id="WP_386766976.1">
    <property type="nucleotide sequence ID" value="NZ_JBHSTI010000008.1"/>
</dbReference>
<keyword evidence="1 5" id="KW-0055">Arginine biosynthesis</keyword>
<dbReference type="Gene3D" id="3.40.50.720">
    <property type="entry name" value="NAD(P)-binding Rossmann-like Domain"/>
    <property type="match status" value="1"/>
</dbReference>
<dbReference type="EMBL" id="JBHSTI010000008">
    <property type="protein sequence ID" value="MFC6238616.1"/>
    <property type="molecule type" value="Genomic_DNA"/>
</dbReference>
<dbReference type="SUPFAM" id="SSF51735">
    <property type="entry name" value="NAD(P)-binding Rossmann-fold domains"/>
    <property type="match status" value="1"/>
</dbReference>
<reference evidence="9" key="1">
    <citation type="journal article" date="2019" name="Int. J. Syst. Evol. Microbiol.">
        <title>The Global Catalogue of Microorganisms (GCM) 10K type strain sequencing project: providing services to taxonomists for standard genome sequencing and annotation.</title>
        <authorList>
            <consortium name="The Broad Institute Genomics Platform"/>
            <consortium name="The Broad Institute Genome Sequencing Center for Infectious Disease"/>
            <person name="Wu L."/>
            <person name="Ma J."/>
        </authorList>
    </citation>
    <scope>NUCLEOTIDE SEQUENCE [LARGE SCALE GENOMIC DNA]</scope>
    <source>
        <strain evidence="9">CGMCC 4.7317</strain>
    </source>
</reference>
<keyword evidence="4 5" id="KW-0560">Oxidoreductase</keyword>
<keyword evidence="2 5" id="KW-0028">Amino-acid biosynthesis</keyword>
<proteinExistence type="inferred from homology"/>
<accession>A0ABW1T1N0</accession>
<gene>
    <name evidence="5 8" type="primary">argC</name>
    <name evidence="8" type="ORF">ACFQGU_12080</name>
</gene>
<evidence type="ECO:0000256" key="4">
    <source>
        <dbReference type="ARBA" id="ARBA00023002"/>
    </source>
</evidence>
<organism evidence="8 9">
    <name type="scientific">Longivirga aurantiaca</name>
    <dbReference type="NCBI Taxonomy" id="1837743"/>
    <lineage>
        <taxon>Bacteria</taxon>
        <taxon>Bacillati</taxon>
        <taxon>Actinomycetota</taxon>
        <taxon>Actinomycetes</taxon>
        <taxon>Sporichthyales</taxon>
        <taxon>Sporichthyaceae</taxon>
        <taxon>Longivirga</taxon>
    </lineage>
</organism>
<keyword evidence="5" id="KW-0963">Cytoplasm</keyword>
<comment type="function">
    <text evidence="5">Catalyzes the NADPH-dependent reduction of N-acetyl-5-glutamyl phosphate to yield N-acetyl-L-glutamate 5-semialdehyde.</text>
</comment>
<dbReference type="InterPro" id="IPR000706">
    <property type="entry name" value="AGPR_type-1"/>
</dbReference>
<evidence type="ECO:0000313" key="9">
    <source>
        <dbReference type="Proteomes" id="UP001596138"/>
    </source>
</evidence>
<keyword evidence="9" id="KW-1185">Reference proteome</keyword>
<name>A0ABW1T1N0_9ACTN</name>
<comment type="subcellular location">
    <subcellularLocation>
        <location evidence="5">Cytoplasm</location>
    </subcellularLocation>
</comment>
<evidence type="ECO:0000256" key="2">
    <source>
        <dbReference type="ARBA" id="ARBA00022605"/>
    </source>
</evidence>
<evidence type="ECO:0000256" key="3">
    <source>
        <dbReference type="ARBA" id="ARBA00022857"/>
    </source>
</evidence>
<dbReference type="InterPro" id="IPR058924">
    <property type="entry name" value="AGPR_dimerisation_dom"/>
</dbReference>
<protein>
    <recommendedName>
        <fullName evidence="5">N-acetyl-gamma-glutamyl-phosphate reductase</fullName>
        <shortName evidence="5">AGPR</shortName>
        <ecNumber evidence="5">1.2.1.38</ecNumber>
    </recommendedName>
    <alternativeName>
        <fullName evidence="5">N-acetyl-glutamate semialdehyde dehydrogenase</fullName>
        <shortName evidence="5">NAGSA dehydrogenase</shortName>
    </alternativeName>
</protein>
<dbReference type="InterPro" id="IPR000534">
    <property type="entry name" value="Semialdehyde_DH_NAD-bd"/>
</dbReference>
<comment type="catalytic activity">
    <reaction evidence="5">
        <text>N-acetyl-L-glutamate 5-semialdehyde + phosphate + NADP(+) = N-acetyl-L-glutamyl 5-phosphate + NADPH + H(+)</text>
        <dbReference type="Rhea" id="RHEA:21588"/>
        <dbReference type="ChEBI" id="CHEBI:15378"/>
        <dbReference type="ChEBI" id="CHEBI:29123"/>
        <dbReference type="ChEBI" id="CHEBI:43474"/>
        <dbReference type="ChEBI" id="CHEBI:57783"/>
        <dbReference type="ChEBI" id="CHEBI:57936"/>
        <dbReference type="ChEBI" id="CHEBI:58349"/>
        <dbReference type="EC" id="1.2.1.38"/>
    </reaction>
</comment>
<dbReference type="NCBIfam" id="TIGR01850">
    <property type="entry name" value="argC"/>
    <property type="match status" value="1"/>
</dbReference>
<evidence type="ECO:0000256" key="5">
    <source>
        <dbReference type="HAMAP-Rule" id="MF_00150"/>
    </source>
</evidence>
<sequence length="346" mass="34887">MTSSPLVAAVVGASGYAGGELLRLLLAHPSFEVGPLAAGSSAGKRVTELHPHLTALADRTFIGTDVDALIEADVVFLALPHGESGAIAAALPAGTLVVDLGADHRLADAEAWSRYYGGNHAGTWTYGMPELGDQRAEIATARRIANPGCYPTGVILGLAPLLAAGLVEPDDVVVVAASGTTGAGRKPSDALLASTVMGQLSAYKVGGTHQHTPEIEQALTGAAGERVTVSFTPLLAPMPRGILATTTARLADGVTTEVLHEALHAAYAGEPFVTVLPSGSWPQTGATLGANSVHLQVAADRHSGRAVVVSAIDNLTKGAAGQALQNANIALGLPETAGLTAIGVAP</sequence>
<evidence type="ECO:0000256" key="1">
    <source>
        <dbReference type="ARBA" id="ARBA00022571"/>
    </source>
</evidence>
<dbReference type="SMART" id="SM00859">
    <property type="entry name" value="Semialdhyde_dh"/>
    <property type="match status" value="1"/>
</dbReference>
<dbReference type="InterPro" id="IPR036291">
    <property type="entry name" value="NAD(P)-bd_dom_sf"/>
</dbReference>
<dbReference type="CDD" id="cd24148">
    <property type="entry name" value="AGPR_1_actinobacAGPR_like"/>
    <property type="match status" value="1"/>
</dbReference>
<dbReference type="InterPro" id="IPR023013">
    <property type="entry name" value="AGPR_AS"/>
</dbReference>
<dbReference type="Pfam" id="PF01118">
    <property type="entry name" value="Semialdhyde_dh"/>
    <property type="match status" value="1"/>
</dbReference>
<dbReference type="Pfam" id="PF22698">
    <property type="entry name" value="Semialdhyde_dhC_1"/>
    <property type="match status" value="1"/>
</dbReference>
<evidence type="ECO:0000313" key="8">
    <source>
        <dbReference type="EMBL" id="MFC6238616.1"/>
    </source>
</evidence>
<dbReference type="SUPFAM" id="SSF55347">
    <property type="entry name" value="Glyceraldehyde-3-phosphate dehydrogenase-like, C-terminal domain"/>
    <property type="match status" value="1"/>
</dbReference>
<dbReference type="CDD" id="cd23934">
    <property type="entry name" value="AGPR_1_C"/>
    <property type="match status" value="1"/>
</dbReference>
<keyword evidence="3 5" id="KW-0521">NADP</keyword>
<comment type="caution">
    <text evidence="8">The sequence shown here is derived from an EMBL/GenBank/DDBJ whole genome shotgun (WGS) entry which is preliminary data.</text>
</comment>
<dbReference type="PANTHER" id="PTHR32338:SF10">
    <property type="entry name" value="N-ACETYL-GAMMA-GLUTAMYL-PHOSPHATE REDUCTASE, CHLOROPLASTIC-RELATED"/>
    <property type="match status" value="1"/>
</dbReference>
<evidence type="ECO:0000259" key="7">
    <source>
        <dbReference type="SMART" id="SM00859"/>
    </source>
</evidence>
<dbReference type="GO" id="GO:0003942">
    <property type="term" value="F:N-acetyl-gamma-glutamyl-phosphate reductase activity"/>
    <property type="evidence" value="ECO:0007669"/>
    <property type="project" value="UniProtKB-EC"/>
</dbReference>
<comment type="pathway">
    <text evidence="5">Amino-acid biosynthesis; L-arginine biosynthesis; N(2)-acetyl-L-ornithine from L-glutamate: step 3/4.</text>
</comment>
<dbReference type="PROSITE" id="PS01224">
    <property type="entry name" value="ARGC"/>
    <property type="match status" value="1"/>
</dbReference>